<proteinExistence type="inferred from homology"/>
<dbReference type="PANTHER" id="PTHR45694:SF5">
    <property type="entry name" value="GLUTAREDOXIN 2"/>
    <property type="match status" value="1"/>
</dbReference>
<protein>
    <submittedName>
        <fullName evidence="5">Glutaredoxin</fullName>
    </submittedName>
</protein>
<dbReference type="Gene3D" id="3.40.30.10">
    <property type="entry name" value="Glutaredoxin"/>
    <property type="match status" value="1"/>
</dbReference>
<dbReference type="InterPro" id="IPR011899">
    <property type="entry name" value="Glutaredoxin_euk/vir"/>
</dbReference>
<dbReference type="EMBL" id="JAANYQ010000009">
    <property type="protein sequence ID" value="KAF4122512.1"/>
    <property type="molecule type" value="Genomic_DNA"/>
</dbReference>
<dbReference type="InterPro" id="IPR036249">
    <property type="entry name" value="Thioredoxin-like_sf"/>
</dbReference>
<gene>
    <name evidence="5" type="ORF">GMORB2_7504</name>
</gene>
<accession>A0A9P4YVD9</accession>
<sequence>MLSPRRMRLVILAALTLLVLLFFYRSSSVDGRDTRNIQDFYHKTVNAMEDKTRFGTGSRDPSRPGLVAADRDQDGDVDLDDARIGAGTHDRLKAAEVKAKEKANEKAGLRPDPPSNVVGVGSSADGQVKKVESGGSGSSSGSGRKEDAVTEEERDAEAELNSILKKSPIIIFSKTYCPYSKKAKELLINKYAITPEPYVVELNEHPMGQSLQDTLQEKTGRRTVPNILINGVSIGGSDDIQALDKEGKLVGKIVDLGSKRIEMVKRPSSRGGDRS</sequence>
<dbReference type="CDD" id="cd03419">
    <property type="entry name" value="GRX_GRXh_1_2_like"/>
    <property type="match status" value="1"/>
</dbReference>
<dbReference type="RefSeq" id="XP_035321164.1">
    <property type="nucleotide sequence ID" value="XM_035469469.1"/>
</dbReference>
<evidence type="ECO:0000256" key="1">
    <source>
        <dbReference type="ARBA" id="ARBA00009630"/>
    </source>
</evidence>
<dbReference type="FunFam" id="3.40.30.10:FF:000093">
    <property type="entry name" value="Glutaredoxin 2"/>
    <property type="match status" value="1"/>
</dbReference>
<dbReference type="SUPFAM" id="SSF52833">
    <property type="entry name" value="Thioredoxin-like"/>
    <property type="match status" value="1"/>
</dbReference>
<dbReference type="InterPro" id="IPR002109">
    <property type="entry name" value="Glutaredoxin"/>
</dbReference>
<dbReference type="GO" id="GO:0000324">
    <property type="term" value="C:fungal-type vacuole"/>
    <property type="evidence" value="ECO:0007669"/>
    <property type="project" value="TreeGrafter"/>
</dbReference>
<dbReference type="GO" id="GO:0034599">
    <property type="term" value="P:cellular response to oxidative stress"/>
    <property type="evidence" value="ECO:0007669"/>
    <property type="project" value="TreeGrafter"/>
</dbReference>
<dbReference type="NCBIfam" id="TIGR02180">
    <property type="entry name" value="GRX_euk"/>
    <property type="match status" value="1"/>
</dbReference>
<dbReference type="GO" id="GO:0005796">
    <property type="term" value="C:Golgi lumen"/>
    <property type="evidence" value="ECO:0007669"/>
    <property type="project" value="TreeGrafter"/>
</dbReference>
<feature type="compositionally biased region" description="Basic and acidic residues" evidence="2">
    <location>
        <begin position="69"/>
        <end position="83"/>
    </location>
</feature>
<evidence type="ECO:0000256" key="2">
    <source>
        <dbReference type="SAM" id="MobiDB-lite"/>
    </source>
</evidence>
<dbReference type="Proteomes" id="UP000749293">
    <property type="component" value="Unassembled WGS sequence"/>
</dbReference>
<dbReference type="Pfam" id="PF00462">
    <property type="entry name" value="Glutaredoxin"/>
    <property type="match status" value="1"/>
</dbReference>
<evidence type="ECO:0000256" key="3">
    <source>
        <dbReference type="SAM" id="SignalP"/>
    </source>
</evidence>
<evidence type="ECO:0000259" key="4">
    <source>
        <dbReference type="Pfam" id="PF00462"/>
    </source>
</evidence>
<feature type="compositionally biased region" description="Basic and acidic residues" evidence="2">
    <location>
        <begin position="98"/>
        <end position="109"/>
    </location>
</feature>
<dbReference type="GO" id="GO:0005801">
    <property type="term" value="C:cis-Golgi network"/>
    <property type="evidence" value="ECO:0007669"/>
    <property type="project" value="UniProtKB-ARBA"/>
</dbReference>
<dbReference type="OrthoDB" id="423313at2759"/>
<dbReference type="AlphaFoldDB" id="A0A9P4YVD9"/>
<keyword evidence="6" id="KW-1185">Reference proteome</keyword>
<feature type="chain" id="PRO_5040169570" evidence="3">
    <location>
        <begin position="32"/>
        <end position="275"/>
    </location>
</feature>
<dbReference type="InterPro" id="IPR014025">
    <property type="entry name" value="Glutaredoxin_subgr"/>
</dbReference>
<reference evidence="5" key="1">
    <citation type="submission" date="2020-03" db="EMBL/GenBank/DDBJ databases">
        <title>Site-based positive gene gene selection in Geosmithia morbida across the United States reveals a broad range of putative effectors and factors for local host and environmental adapation.</title>
        <authorList>
            <person name="Onufrak A."/>
            <person name="Murdoch R.W."/>
            <person name="Gazis R."/>
            <person name="Huff M."/>
            <person name="Staton M."/>
            <person name="Klingeman W."/>
            <person name="Hadziabdic D."/>
        </authorList>
    </citation>
    <scope>NUCLEOTIDE SEQUENCE</scope>
    <source>
        <strain evidence="5">1262</strain>
    </source>
</reference>
<dbReference type="PROSITE" id="PS51354">
    <property type="entry name" value="GLUTAREDOXIN_2"/>
    <property type="match status" value="1"/>
</dbReference>
<evidence type="ECO:0000313" key="5">
    <source>
        <dbReference type="EMBL" id="KAF4122512.1"/>
    </source>
</evidence>
<keyword evidence="3" id="KW-0732">Signal</keyword>
<evidence type="ECO:0000313" key="6">
    <source>
        <dbReference type="Proteomes" id="UP000749293"/>
    </source>
</evidence>
<dbReference type="PANTHER" id="PTHR45694">
    <property type="entry name" value="GLUTAREDOXIN 2"/>
    <property type="match status" value="1"/>
</dbReference>
<organism evidence="5 6">
    <name type="scientific">Geosmithia morbida</name>
    <dbReference type="NCBI Taxonomy" id="1094350"/>
    <lineage>
        <taxon>Eukaryota</taxon>
        <taxon>Fungi</taxon>
        <taxon>Dikarya</taxon>
        <taxon>Ascomycota</taxon>
        <taxon>Pezizomycotina</taxon>
        <taxon>Sordariomycetes</taxon>
        <taxon>Hypocreomycetidae</taxon>
        <taxon>Hypocreales</taxon>
        <taxon>Bionectriaceae</taxon>
        <taxon>Geosmithia</taxon>
    </lineage>
</organism>
<feature type="signal peptide" evidence="3">
    <location>
        <begin position="1"/>
        <end position="31"/>
    </location>
</feature>
<comment type="caution">
    <text evidence="5">The sequence shown here is derived from an EMBL/GenBank/DDBJ whole genome shotgun (WGS) entry which is preliminary data.</text>
</comment>
<dbReference type="GeneID" id="55973727"/>
<name>A0A9P4YVD9_9HYPO</name>
<dbReference type="GO" id="GO:0004362">
    <property type="term" value="F:glutathione-disulfide reductase (NADPH) activity"/>
    <property type="evidence" value="ECO:0007669"/>
    <property type="project" value="UniProtKB-ARBA"/>
</dbReference>
<feature type="domain" description="Glutaredoxin" evidence="4">
    <location>
        <begin position="169"/>
        <end position="234"/>
    </location>
</feature>
<comment type="similarity">
    <text evidence="1">Belongs to the glutaredoxin family. Monothiol subfamily.</text>
</comment>
<dbReference type="PRINTS" id="PR00160">
    <property type="entry name" value="GLUTAREDOXIN"/>
</dbReference>
<feature type="region of interest" description="Disordered" evidence="2">
    <location>
        <begin position="98"/>
        <end position="154"/>
    </location>
</feature>
<feature type="region of interest" description="Disordered" evidence="2">
    <location>
        <begin position="52"/>
        <end position="83"/>
    </location>
</feature>